<dbReference type="PANTHER" id="PTHR14939">
    <property type="entry name" value="F-BOX ONLY PROTEIN 22"/>
    <property type="match status" value="1"/>
</dbReference>
<dbReference type="EMBL" id="GEFM01000491">
    <property type="protein sequence ID" value="JAP75305.1"/>
    <property type="molecule type" value="mRNA"/>
</dbReference>
<sequence length="404" mass="44369">MNSRQLSSCAKVCSLWSSIAKRLKRQRRMFLHTFQVLEDKSCGLRDSKTGSDVSEDTANLFLNRLRDSWSEPGNALVFATSRANRYINDTTGTFGTYLPYSPAVMDRIGSCLPKSCLLLLGGARGVVGSPWEGSERDAYKYGDPVELEYAQAFSCLLLPAHPPDGVRIRPFLVTEDHIRKGKRGEDWYSSMAFKSLVGLPVDEEARDTKCILMFTIDELDNIKSDLSDMVNGFVDSCGACSFTLGGAVLNRLLAKGRSPIKGRVICTGFCFSGDAVRSASALLVQGTCGAEAVERELSRLKRDSGFEGWKRGSTVAFMFASVKRGSRLHHRPNVEADAFARVFPGVPLVGLFDSWQIGNEYVPHLSGKQPGKGKRKAPVSYLHERATIIVLLSLGSSEFIGRCP</sequence>
<dbReference type="AlphaFoldDB" id="A0A131Y9X6"/>
<accession>A0A131Y9X6</accession>
<dbReference type="GO" id="GO:0000209">
    <property type="term" value="P:protein polyubiquitination"/>
    <property type="evidence" value="ECO:0007669"/>
    <property type="project" value="TreeGrafter"/>
</dbReference>
<proteinExistence type="evidence at transcript level"/>
<dbReference type="PANTHER" id="PTHR14939:SF5">
    <property type="entry name" value="F-BOX ONLY PROTEIN 22"/>
    <property type="match status" value="1"/>
</dbReference>
<protein>
    <submittedName>
        <fullName evidence="1">Putative positive regulation of proteasomal ubiquitin-dependent protein catabolic process</fullName>
    </submittedName>
</protein>
<reference evidence="1" key="1">
    <citation type="submission" date="2016-02" db="EMBL/GenBank/DDBJ databases">
        <title>RNAseq analyses of the midgut from blood- or serum-fed Ixodes ricinus ticks.</title>
        <authorList>
            <person name="Perner J."/>
            <person name="Provaznik J."/>
            <person name="Schrenkova J."/>
            <person name="Urbanova V."/>
            <person name="Ribeiro J.M."/>
            <person name="Kopacek P."/>
        </authorList>
    </citation>
    <scope>NUCLEOTIDE SEQUENCE</scope>
    <source>
        <tissue evidence="1">Gut</tissue>
    </source>
</reference>
<evidence type="ECO:0000313" key="1">
    <source>
        <dbReference type="EMBL" id="JAP75305.1"/>
    </source>
</evidence>
<name>A0A131Y9X6_IXORI</name>
<organism evidence="1">
    <name type="scientific">Ixodes ricinus</name>
    <name type="common">Common tick</name>
    <name type="synonym">Acarus ricinus</name>
    <dbReference type="NCBI Taxonomy" id="34613"/>
    <lineage>
        <taxon>Eukaryota</taxon>
        <taxon>Metazoa</taxon>
        <taxon>Ecdysozoa</taxon>
        <taxon>Arthropoda</taxon>
        <taxon>Chelicerata</taxon>
        <taxon>Arachnida</taxon>
        <taxon>Acari</taxon>
        <taxon>Parasitiformes</taxon>
        <taxon>Ixodida</taxon>
        <taxon>Ixodoidea</taxon>
        <taxon>Ixodidae</taxon>
        <taxon>Ixodinae</taxon>
        <taxon>Ixodes</taxon>
    </lineage>
</organism>
<dbReference type="GO" id="GO:0032436">
    <property type="term" value="P:positive regulation of proteasomal ubiquitin-dependent protein catabolic process"/>
    <property type="evidence" value="ECO:0007669"/>
    <property type="project" value="TreeGrafter"/>
</dbReference>